<dbReference type="InterPro" id="IPR029526">
    <property type="entry name" value="PGBD"/>
</dbReference>
<name>A0A087UUI7_STEMI</name>
<keyword evidence="1" id="KW-0472">Membrane</keyword>
<keyword evidence="1" id="KW-1133">Transmembrane helix</keyword>
<gene>
    <name evidence="3" type="ORF">X975_23556</name>
</gene>
<evidence type="ECO:0000313" key="4">
    <source>
        <dbReference type="Proteomes" id="UP000054359"/>
    </source>
</evidence>
<dbReference type="Pfam" id="PF13843">
    <property type="entry name" value="DDE_Tnp_1_7"/>
    <property type="match status" value="1"/>
</dbReference>
<dbReference type="AlphaFoldDB" id="A0A087UUI7"/>
<dbReference type="Proteomes" id="UP000054359">
    <property type="component" value="Unassembled WGS sequence"/>
</dbReference>
<dbReference type="EMBL" id="KK121688">
    <property type="protein sequence ID" value="KFM81026.1"/>
    <property type="molecule type" value="Genomic_DNA"/>
</dbReference>
<accession>A0A087UUI7</accession>
<keyword evidence="4" id="KW-1185">Reference proteome</keyword>
<keyword evidence="1" id="KW-0812">Transmembrane</keyword>
<protein>
    <recommendedName>
        <fullName evidence="2">PiggyBac transposable element-derived protein domain-containing protein</fullName>
    </recommendedName>
</protein>
<dbReference type="STRING" id="407821.A0A087UUI7"/>
<feature type="domain" description="PiggyBac transposable element-derived protein" evidence="2">
    <location>
        <begin position="23"/>
        <end position="73"/>
    </location>
</feature>
<sequence>MFQKRVNQFLFYQIDPLSKEQLKPEMITFYNSTIDGVDTVDELCGTYSVSRKCCRWSLMVFFGLMNIAGINAFITH</sequence>
<feature type="transmembrane region" description="Helical" evidence="1">
    <location>
        <begin position="56"/>
        <end position="74"/>
    </location>
</feature>
<reference evidence="3 4" key="1">
    <citation type="submission" date="2013-11" db="EMBL/GenBank/DDBJ databases">
        <title>Genome sequencing of Stegodyphus mimosarum.</title>
        <authorList>
            <person name="Bechsgaard J."/>
        </authorList>
    </citation>
    <scope>NUCLEOTIDE SEQUENCE [LARGE SCALE GENOMIC DNA]</scope>
</reference>
<dbReference type="OrthoDB" id="6435093at2759"/>
<feature type="non-terminal residue" evidence="3">
    <location>
        <position position="76"/>
    </location>
</feature>
<proteinExistence type="predicted"/>
<organism evidence="3 4">
    <name type="scientific">Stegodyphus mimosarum</name>
    <name type="common">African social velvet spider</name>
    <dbReference type="NCBI Taxonomy" id="407821"/>
    <lineage>
        <taxon>Eukaryota</taxon>
        <taxon>Metazoa</taxon>
        <taxon>Ecdysozoa</taxon>
        <taxon>Arthropoda</taxon>
        <taxon>Chelicerata</taxon>
        <taxon>Arachnida</taxon>
        <taxon>Araneae</taxon>
        <taxon>Araneomorphae</taxon>
        <taxon>Entelegynae</taxon>
        <taxon>Eresoidea</taxon>
        <taxon>Eresidae</taxon>
        <taxon>Stegodyphus</taxon>
    </lineage>
</organism>
<evidence type="ECO:0000259" key="2">
    <source>
        <dbReference type="Pfam" id="PF13843"/>
    </source>
</evidence>
<evidence type="ECO:0000313" key="3">
    <source>
        <dbReference type="EMBL" id="KFM81026.1"/>
    </source>
</evidence>
<evidence type="ECO:0000256" key="1">
    <source>
        <dbReference type="SAM" id="Phobius"/>
    </source>
</evidence>